<evidence type="ECO:0000313" key="1">
    <source>
        <dbReference type="EMBL" id="ABE35841.1"/>
    </source>
</evidence>
<evidence type="ECO:0000313" key="2">
    <source>
        <dbReference type="Proteomes" id="UP000001817"/>
    </source>
</evidence>
<dbReference type="eggNOG" id="COG3012">
    <property type="taxonomic scope" value="Bacteria"/>
</dbReference>
<keyword evidence="2" id="KW-1185">Reference proteome</keyword>
<dbReference type="EMBL" id="CP000271">
    <property type="protein sequence ID" value="ABE35841.1"/>
    <property type="molecule type" value="Genomic_DNA"/>
</dbReference>
<dbReference type="KEGG" id="bxe:Bxe_B0088"/>
<accession>Q13J98</accession>
<proteinExistence type="predicted"/>
<reference evidence="1 2" key="1">
    <citation type="journal article" date="2006" name="Proc. Natl. Acad. Sci. U.S.A.">
        <title>Burkholderia xenovorans LB400 harbors a multi-replicon, 9.73-Mbp genome shaped for versatility.</title>
        <authorList>
            <person name="Chain P.S."/>
            <person name="Denef V.J."/>
            <person name="Konstantinidis K.T."/>
            <person name="Vergez L.M."/>
            <person name="Agullo L."/>
            <person name="Reyes V.L."/>
            <person name="Hauser L."/>
            <person name="Cordova M."/>
            <person name="Gomez L."/>
            <person name="Gonzalez M."/>
            <person name="Land M."/>
            <person name="Lao V."/>
            <person name="Larimer F."/>
            <person name="LiPuma J.J."/>
            <person name="Mahenthiralingam E."/>
            <person name="Malfatti S.A."/>
            <person name="Marx C.J."/>
            <person name="Parnell J.J."/>
            <person name="Ramette A."/>
            <person name="Richardson P."/>
            <person name="Seeger M."/>
            <person name="Smith D."/>
            <person name="Spilker T."/>
            <person name="Sul W.J."/>
            <person name="Tsoi T.V."/>
            <person name="Ulrich L.E."/>
            <person name="Zhulin I.B."/>
            <person name="Tiedje J.M."/>
        </authorList>
    </citation>
    <scope>NUCLEOTIDE SEQUENCE [LARGE SCALE GENOMIC DNA]</scope>
    <source>
        <strain evidence="1 2">LB400</strain>
    </source>
</reference>
<gene>
    <name evidence="1" type="ORF">Bxe_B0088</name>
</gene>
<dbReference type="AlphaFoldDB" id="Q13J98"/>
<organism evidence="1 2">
    <name type="scientific">Paraburkholderia xenovorans (strain LB400)</name>
    <dbReference type="NCBI Taxonomy" id="266265"/>
    <lineage>
        <taxon>Bacteria</taxon>
        <taxon>Pseudomonadati</taxon>
        <taxon>Pseudomonadota</taxon>
        <taxon>Betaproteobacteria</taxon>
        <taxon>Burkholderiales</taxon>
        <taxon>Burkholderiaceae</taxon>
        <taxon>Paraburkholderia</taxon>
    </lineage>
</organism>
<dbReference type="Proteomes" id="UP000001817">
    <property type="component" value="Chromosome 2"/>
</dbReference>
<dbReference type="STRING" id="266265.Bxe_B0088"/>
<name>Q13J98_PARXL</name>
<dbReference type="KEGG" id="bxb:DR64_5446"/>
<sequence length="258" mass="29372">MNQDATTPALAAVAKNSKNAMAGLLQMERIKRAIASARMMRARLEAEEHQRAVQEGLGRPIVVLEMDDRVRIVAVKNRLLHSKKWKTFHDFLGENIKMAIGPGWGNIELKKPLEGRHPLLVWYQRVYDHQQQFVKEPGKVSGGPATGAARAYVQLAYDLYELGHNAELQTKLVERLRNKENFFGARYEVQVAATLVRADFKIEFEDEDDRNSSHCEFTATNTKTGKQFSVEAKRAETGRALRSNRLWMLRQQLPACRA</sequence>
<protein>
    <submittedName>
        <fullName evidence="1">Uncharacterized protein</fullName>
    </submittedName>
</protein>